<protein>
    <submittedName>
        <fullName evidence="2">ATPase</fullName>
    </submittedName>
</protein>
<sequence length="232" mass="25491">MTETTNWKNGAYGSKFIASYSGGKDSTLALYQSMKVGEAVGLIIMMEEEGQRSRSHGMPPEIIRAQAEAIGLPIYSAAASWADYEAEFITLLKQANEQGADVLVTGDLDMPIDNCWHDKVTQIAGLKLAMPLWEMDHYEAVTEFIDLGFQSIVVTVNLSLGMREEDLGQLLTHDYIQQLIARGIDPCGEGGEFHTTVVDGPLFKQPIPVLKGAILRNGNYAFLPLELLSQSH</sequence>
<proteinExistence type="predicted"/>
<dbReference type="RefSeq" id="WP_284241179.1">
    <property type="nucleotide sequence ID" value="NZ_BSSQ01000018.1"/>
</dbReference>
<organism evidence="2 3">
    <name type="scientific">Paenibacillus glycanilyticus</name>
    <dbReference type="NCBI Taxonomy" id="126569"/>
    <lineage>
        <taxon>Bacteria</taxon>
        <taxon>Bacillati</taxon>
        <taxon>Bacillota</taxon>
        <taxon>Bacilli</taxon>
        <taxon>Bacillales</taxon>
        <taxon>Paenibacillaceae</taxon>
        <taxon>Paenibacillus</taxon>
    </lineage>
</organism>
<dbReference type="SUPFAM" id="SSF52402">
    <property type="entry name" value="Adenine nucleotide alpha hydrolases-like"/>
    <property type="match status" value="1"/>
</dbReference>
<keyword evidence="3" id="KW-1185">Reference proteome</keyword>
<dbReference type="NCBIfam" id="TIGR00290">
    <property type="entry name" value="MJ0570_dom"/>
    <property type="match status" value="1"/>
</dbReference>
<name>A0ABQ6GM58_9BACL</name>
<dbReference type="InterPro" id="IPR002761">
    <property type="entry name" value="Diphthami_syn_dom"/>
</dbReference>
<dbReference type="Gene3D" id="3.40.50.620">
    <property type="entry name" value="HUPs"/>
    <property type="match status" value="1"/>
</dbReference>
<feature type="domain" description="Diphthamide synthase" evidence="1">
    <location>
        <begin position="15"/>
        <end position="228"/>
    </location>
</feature>
<comment type="caution">
    <text evidence="2">The sequence shown here is derived from an EMBL/GenBank/DDBJ whole genome shotgun (WGS) entry which is preliminary data.</text>
</comment>
<dbReference type="InterPro" id="IPR014729">
    <property type="entry name" value="Rossmann-like_a/b/a_fold"/>
</dbReference>
<evidence type="ECO:0000313" key="3">
    <source>
        <dbReference type="Proteomes" id="UP001157114"/>
    </source>
</evidence>
<reference evidence="2 3" key="1">
    <citation type="submission" date="2023-03" db="EMBL/GenBank/DDBJ databases">
        <title>Draft genome sequence of the bacteria which degrade cell wall of Tricholomamatutake.</title>
        <authorList>
            <person name="Konishi Y."/>
            <person name="Fukuta Y."/>
            <person name="Shirasaka N."/>
        </authorList>
    </citation>
    <scope>NUCLEOTIDE SEQUENCE [LARGE SCALE GENOMIC DNA]</scope>
    <source>
        <strain evidence="3">mu1</strain>
    </source>
</reference>
<evidence type="ECO:0000259" key="1">
    <source>
        <dbReference type="Pfam" id="PF01902"/>
    </source>
</evidence>
<dbReference type="PANTHER" id="PTHR12196:SF2">
    <property type="entry name" value="DIPHTHINE--AMMONIA LIGASE"/>
    <property type="match status" value="1"/>
</dbReference>
<accession>A0ABQ6GM58</accession>
<dbReference type="EMBL" id="BSSQ01000018">
    <property type="protein sequence ID" value="GLX70421.1"/>
    <property type="molecule type" value="Genomic_DNA"/>
</dbReference>
<dbReference type="Gene3D" id="3.90.1490.10">
    <property type="entry name" value="putative n-type atp pyrophosphatase, domain 2"/>
    <property type="match status" value="1"/>
</dbReference>
<dbReference type="PANTHER" id="PTHR12196">
    <property type="entry name" value="DOMAIN OF UNKNOWN FUNCTION 71 DUF71 -CONTAINING PROTEIN"/>
    <property type="match status" value="1"/>
</dbReference>
<dbReference type="Proteomes" id="UP001157114">
    <property type="component" value="Unassembled WGS sequence"/>
</dbReference>
<dbReference type="Pfam" id="PF01902">
    <property type="entry name" value="Diphthami_syn_2"/>
    <property type="match status" value="1"/>
</dbReference>
<dbReference type="CDD" id="cd01994">
    <property type="entry name" value="AANH_PF0828-like"/>
    <property type="match status" value="1"/>
</dbReference>
<dbReference type="InterPro" id="IPR030662">
    <property type="entry name" value="DPH6/MJ0570"/>
</dbReference>
<evidence type="ECO:0000313" key="2">
    <source>
        <dbReference type="EMBL" id="GLX70421.1"/>
    </source>
</evidence>
<gene>
    <name evidence="2" type="ORF">MU1_47670</name>
</gene>